<proteinExistence type="predicted"/>
<dbReference type="EMBL" id="JADCTT010000004">
    <property type="protein sequence ID" value="KAF9754293.1"/>
    <property type="molecule type" value="Genomic_DNA"/>
</dbReference>
<dbReference type="Proteomes" id="UP000616885">
    <property type="component" value="Unassembled WGS sequence"/>
</dbReference>
<reference evidence="2" key="1">
    <citation type="submission" date="2020-10" db="EMBL/GenBank/DDBJ databases">
        <title>High-Quality Genome Resource of Clonostachys rosea strain S41 by Oxford Nanopore Long-Read Sequencing.</title>
        <authorList>
            <person name="Wang H."/>
        </authorList>
    </citation>
    <scope>NUCLEOTIDE SEQUENCE</scope>
    <source>
        <strain evidence="2">S41</strain>
    </source>
</reference>
<dbReference type="AlphaFoldDB" id="A0A8H7TRH2"/>
<evidence type="ECO:0000313" key="3">
    <source>
        <dbReference type="Proteomes" id="UP000616885"/>
    </source>
</evidence>
<dbReference type="Gene3D" id="3.30.559.10">
    <property type="entry name" value="Chloramphenicol acetyltransferase-like domain"/>
    <property type="match status" value="2"/>
</dbReference>
<evidence type="ECO:0000313" key="2">
    <source>
        <dbReference type="EMBL" id="KAF9754293.1"/>
    </source>
</evidence>
<evidence type="ECO:0000256" key="1">
    <source>
        <dbReference type="SAM" id="MobiDB-lite"/>
    </source>
</evidence>
<protein>
    <submittedName>
        <fullName evidence="2">Uncharacterized protein</fullName>
    </submittedName>
</protein>
<organism evidence="2 3">
    <name type="scientific">Bionectria ochroleuca</name>
    <name type="common">Gliocladium roseum</name>
    <dbReference type="NCBI Taxonomy" id="29856"/>
    <lineage>
        <taxon>Eukaryota</taxon>
        <taxon>Fungi</taxon>
        <taxon>Dikarya</taxon>
        <taxon>Ascomycota</taxon>
        <taxon>Pezizomycotina</taxon>
        <taxon>Sordariomycetes</taxon>
        <taxon>Hypocreomycetidae</taxon>
        <taxon>Hypocreales</taxon>
        <taxon>Bionectriaceae</taxon>
        <taxon>Clonostachys</taxon>
    </lineage>
</organism>
<feature type="compositionally biased region" description="Basic and acidic residues" evidence="1">
    <location>
        <begin position="283"/>
        <end position="292"/>
    </location>
</feature>
<gene>
    <name evidence="2" type="ORF">IM811_013051</name>
</gene>
<comment type="caution">
    <text evidence="2">The sequence shown here is derived from an EMBL/GenBank/DDBJ whole genome shotgun (WGS) entry which is preliminary data.</text>
</comment>
<dbReference type="InterPro" id="IPR023213">
    <property type="entry name" value="CAT-like_dom_sf"/>
</dbReference>
<accession>A0A8H7TRH2</accession>
<feature type="region of interest" description="Disordered" evidence="1">
    <location>
        <begin position="283"/>
        <end position="312"/>
    </location>
</feature>
<sequence length="472" mass="52945">MLGLFGLSRPTPEPTEGPTDKVIPLHWFEDGFMWKKVIVYTLFVLDDALEPSKLQQSLEKLIHREGYQKIGARLRRNQNGRVEYHIPESFTPDRPAVAFTHVHHDQSVDDHPTASKIPKPDGLAGPAVVGDPEELSDLVRPGGTTLSLDDYLKTDRPTLGLHVTTFRDSTCMSLYWPHLAFDAMGKKAVVEGWTKILQGREDEIPTPIGYETDPLAEFGKNPTETHLLADRRVGNFGMAGYALRNIVGLAGPKEIRMVCIPRDFWETMVTDVRDELRQEAVARGEEQAPLDHHGRRSERHVPPQSPRKRPPLAPDCPFISMALGFPTVLLPAGEILSKPLSWLALQFREAITKQGTRTQVEAYAALQREFSADLRMPMFFGDSGMYNLFYSNWQKAGMFEFDFGAAAVAPRDGKPLRASYIQCVQDPAFPEGWPISGKDEHGNYWISGFRAKGLWAKIEEELKGQTSGEKKA</sequence>
<name>A0A8H7TRH2_BIOOC</name>